<dbReference type="EMBL" id="CP002271">
    <property type="protein sequence ID" value="ADO73385.1"/>
    <property type="molecule type" value="Genomic_DNA"/>
</dbReference>
<dbReference type="NCBIfam" id="NF005559">
    <property type="entry name" value="PRK07231.1"/>
    <property type="match status" value="1"/>
</dbReference>
<feature type="active site" description="Proton acceptor" evidence="6">
    <location>
        <position position="157"/>
    </location>
</feature>
<dbReference type="UniPathway" id="UPA00094"/>
<comment type="function">
    <text evidence="1 8">Catalyzes the NADPH-dependent reduction of beta-ketoacyl-ACP substrates to beta-hydroxyacyl-ACP products, the first reductive step in the elongation cycle of fatty acid biosynthesis.</text>
</comment>
<evidence type="ECO:0000313" key="12">
    <source>
        <dbReference type="Proteomes" id="UP000001351"/>
    </source>
</evidence>
<keyword evidence="12" id="KW-1185">Reference proteome</keyword>
<dbReference type="InterPro" id="IPR057326">
    <property type="entry name" value="KR_dom"/>
</dbReference>
<keyword evidence="8" id="KW-0444">Lipid biosynthesis</keyword>
<evidence type="ECO:0000256" key="3">
    <source>
        <dbReference type="ARBA" id="ARBA00022857"/>
    </source>
</evidence>
<evidence type="ECO:0000256" key="4">
    <source>
        <dbReference type="ARBA" id="ARBA00023002"/>
    </source>
</evidence>
<comment type="catalytic activity">
    <reaction evidence="5 8">
        <text>a (3R)-hydroxyacyl-[ACP] + NADP(+) = a 3-oxoacyl-[ACP] + NADPH + H(+)</text>
        <dbReference type="Rhea" id="RHEA:17397"/>
        <dbReference type="Rhea" id="RHEA-COMP:9916"/>
        <dbReference type="Rhea" id="RHEA-COMP:9945"/>
        <dbReference type="ChEBI" id="CHEBI:15378"/>
        <dbReference type="ChEBI" id="CHEBI:57783"/>
        <dbReference type="ChEBI" id="CHEBI:58349"/>
        <dbReference type="ChEBI" id="CHEBI:78776"/>
        <dbReference type="ChEBI" id="CHEBI:78827"/>
        <dbReference type="EC" id="1.1.1.100"/>
    </reaction>
</comment>
<dbReference type="InterPro" id="IPR011284">
    <property type="entry name" value="3oxo_ACP_reduc"/>
</dbReference>
<keyword evidence="8" id="KW-0443">Lipid metabolism</keyword>
<evidence type="ECO:0000259" key="9">
    <source>
        <dbReference type="SMART" id="SM00822"/>
    </source>
</evidence>
<comment type="similarity">
    <text evidence="2 8">Belongs to the short-chain dehydrogenases/reductases (SDR) family.</text>
</comment>
<dbReference type="GO" id="GO:0004316">
    <property type="term" value="F:3-oxoacyl-[acyl-carrier-protein] reductase (NADPH) activity"/>
    <property type="evidence" value="ECO:0007669"/>
    <property type="project" value="UniProtKB-UniRule"/>
</dbReference>
<dbReference type="SUPFAM" id="SSF51735">
    <property type="entry name" value="NAD(P)-binding Rossmann-fold domains"/>
    <property type="match status" value="1"/>
</dbReference>
<dbReference type="KEGG" id="sur:STAUR_5620"/>
<dbReference type="Gene3D" id="3.40.50.720">
    <property type="entry name" value="NAD(P)-binding Rossmann-like Domain"/>
    <property type="match status" value="1"/>
</dbReference>
<evidence type="ECO:0000313" key="13">
    <source>
        <dbReference type="Proteomes" id="UP000032702"/>
    </source>
</evidence>
<dbReference type="InterPro" id="IPR002347">
    <property type="entry name" value="SDR_fam"/>
</dbReference>
<keyword evidence="8" id="KW-0275">Fatty acid biosynthesis</keyword>
<reference evidence="10 12" key="2">
    <citation type="journal article" date="2011" name="Mol. Biol. Evol.">
        <title>Comparative genomic analysis of fruiting body formation in Myxococcales.</title>
        <authorList>
            <person name="Huntley S."/>
            <person name="Hamann N."/>
            <person name="Wegener-Feldbrugge S."/>
            <person name="Treuner-Lange A."/>
            <person name="Kube M."/>
            <person name="Reinhardt R."/>
            <person name="Klages S."/>
            <person name="Muller R."/>
            <person name="Ronning C.M."/>
            <person name="Nierman W.C."/>
            <person name="Sogaard-Andersen L."/>
        </authorList>
    </citation>
    <scope>NUCLEOTIDE SEQUENCE [LARGE SCALE GENOMIC DNA]</scope>
    <source>
        <strain evidence="10 12">DW4/3-1</strain>
    </source>
</reference>
<dbReference type="InterPro" id="IPR020904">
    <property type="entry name" value="Sc_DH/Rdtase_CS"/>
</dbReference>
<comment type="subunit">
    <text evidence="8">Homotetramer.</text>
</comment>
<dbReference type="SMART" id="SM00822">
    <property type="entry name" value="PKS_KR"/>
    <property type="match status" value="1"/>
</dbReference>
<sequence length="249" mass="25767">MSGFKDKVVLVTGGSRGIGRACAVAFAKAGASTVVISYAGNEGAAQETLGLIQAAGAKGEAIRFDVSDSEACSSAIEGLIKAHGRLDVLVNNAGVAVDALVMRVKDEDWDKQLDTNLKGAFALIRAVSRPMMKQRGGAIINLTSIVGETGNGGQVAYSASKAGLIGLTKSVAKELASRNIRVNAVSPGFIGTDMTATLNEEMRKRMVDSIPLARLGAPEEVAQSVLFLASDAASYITGEVLKVNGGMYM</sequence>
<comment type="pathway">
    <text evidence="8">Lipid metabolism; fatty acid biosynthesis.</text>
</comment>
<evidence type="ECO:0000256" key="1">
    <source>
        <dbReference type="ARBA" id="ARBA00002607"/>
    </source>
</evidence>
<dbReference type="Proteomes" id="UP000032702">
    <property type="component" value="Unassembled WGS sequence"/>
</dbReference>
<dbReference type="AlphaFoldDB" id="Q08WK4"/>
<feature type="binding site" evidence="7">
    <location>
        <position position="190"/>
    </location>
    <ligand>
        <name>NADP(+)</name>
        <dbReference type="ChEBI" id="CHEBI:58349"/>
    </ligand>
</feature>
<gene>
    <name evidence="11" type="primary">fabG</name>
    <name evidence="10" type="ordered locus">STAUR_5620</name>
    <name evidence="11" type="ORF">STIAU_5399</name>
</gene>
<evidence type="ECO:0000256" key="5">
    <source>
        <dbReference type="ARBA" id="ARBA00048508"/>
    </source>
</evidence>
<dbReference type="PANTHER" id="PTHR42760">
    <property type="entry name" value="SHORT-CHAIN DEHYDROGENASES/REDUCTASES FAMILY MEMBER"/>
    <property type="match status" value="1"/>
</dbReference>
<evidence type="ECO:0000313" key="10">
    <source>
        <dbReference type="EMBL" id="ADO73385.1"/>
    </source>
</evidence>
<feature type="binding site" evidence="7">
    <location>
        <begin position="13"/>
        <end position="16"/>
    </location>
    <ligand>
        <name>NADP(+)</name>
        <dbReference type="ChEBI" id="CHEBI:58349"/>
    </ligand>
</feature>
<name>Q08WK4_STIAD</name>
<evidence type="ECO:0000256" key="7">
    <source>
        <dbReference type="PIRSR" id="PIRSR611284-2"/>
    </source>
</evidence>
<reference evidence="11 13" key="1">
    <citation type="submission" date="2006-04" db="EMBL/GenBank/DDBJ databases">
        <authorList>
            <person name="Nierman W.C."/>
        </authorList>
    </citation>
    <scope>NUCLEOTIDE SEQUENCE [LARGE SCALE GENOMIC DNA]</scope>
    <source>
        <strain evidence="11 13">DW4/3-1</strain>
    </source>
</reference>
<dbReference type="Pfam" id="PF13561">
    <property type="entry name" value="adh_short_C2"/>
    <property type="match status" value="1"/>
</dbReference>
<dbReference type="RefSeq" id="WP_002615969.1">
    <property type="nucleotide sequence ID" value="NC_014623.1"/>
</dbReference>
<dbReference type="eggNOG" id="COG1028">
    <property type="taxonomic scope" value="Bacteria"/>
</dbReference>
<evidence type="ECO:0000256" key="8">
    <source>
        <dbReference type="RuleBase" id="RU366074"/>
    </source>
</evidence>
<feature type="binding site" evidence="7">
    <location>
        <begin position="157"/>
        <end position="161"/>
    </location>
    <ligand>
        <name>NADP(+)</name>
        <dbReference type="ChEBI" id="CHEBI:58349"/>
    </ligand>
</feature>
<feature type="domain" description="Ketoreductase" evidence="9">
    <location>
        <begin position="7"/>
        <end position="188"/>
    </location>
</feature>
<dbReference type="EMBL" id="AAMD01000100">
    <property type="protein sequence ID" value="EAU64862.1"/>
    <property type="molecule type" value="Genomic_DNA"/>
</dbReference>
<organism evidence="11 13">
    <name type="scientific">Stigmatella aurantiaca (strain DW4/3-1)</name>
    <dbReference type="NCBI Taxonomy" id="378806"/>
    <lineage>
        <taxon>Bacteria</taxon>
        <taxon>Pseudomonadati</taxon>
        <taxon>Myxococcota</taxon>
        <taxon>Myxococcia</taxon>
        <taxon>Myxococcales</taxon>
        <taxon>Cystobacterineae</taxon>
        <taxon>Archangiaceae</taxon>
        <taxon>Stigmatella</taxon>
    </lineage>
</organism>
<accession>Q08WK4</accession>
<dbReference type="PATRIC" id="fig|378806.16.peg.3896"/>
<dbReference type="PROSITE" id="PS00061">
    <property type="entry name" value="ADH_SHORT"/>
    <property type="match status" value="1"/>
</dbReference>
<dbReference type="GO" id="GO:0030497">
    <property type="term" value="P:fatty acid elongation"/>
    <property type="evidence" value="ECO:0007669"/>
    <property type="project" value="TreeGrafter"/>
</dbReference>
<keyword evidence="4 8" id="KW-0560">Oxidoreductase</keyword>
<dbReference type="HOGENOM" id="CLU_010194_1_3_7"/>
<proteinExistence type="inferred from homology"/>
<dbReference type="PRINTS" id="PR00080">
    <property type="entry name" value="SDRFAMILY"/>
</dbReference>
<evidence type="ECO:0000256" key="2">
    <source>
        <dbReference type="ARBA" id="ARBA00006484"/>
    </source>
</evidence>
<dbReference type="STRING" id="378806.STAUR_5620"/>
<evidence type="ECO:0000256" key="6">
    <source>
        <dbReference type="PIRSR" id="PIRSR611284-1"/>
    </source>
</evidence>
<keyword evidence="3 7" id="KW-0521">NADP</keyword>
<dbReference type="PANTHER" id="PTHR42760:SF40">
    <property type="entry name" value="3-OXOACYL-[ACYL-CARRIER-PROTEIN] REDUCTASE, CHLOROPLASTIC"/>
    <property type="match status" value="1"/>
</dbReference>
<feature type="binding site" evidence="7">
    <location>
        <position position="92"/>
    </location>
    <ligand>
        <name>NADP(+)</name>
        <dbReference type="ChEBI" id="CHEBI:58349"/>
    </ligand>
</feature>
<dbReference type="CDD" id="cd05333">
    <property type="entry name" value="BKR_SDR_c"/>
    <property type="match status" value="1"/>
</dbReference>
<keyword evidence="8" id="KW-0276">Fatty acid metabolism</keyword>
<dbReference type="PRINTS" id="PR00081">
    <property type="entry name" value="GDHRDH"/>
</dbReference>
<protein>
    <recommendedName>
        <fullName evidence="8">3-oxoacyl-[acyl-carrier-protein] reductase</fullName>
        <ecNumber evidence="8">1.1.1.100</ecNumber>
    </recommendedName>
</protein>
<dbReference type="NCBIfam" id="TIGR01830">
    <property type="entry name" value="3oxo_ACP_reduc"/>
    <property type="match status" value="1"/>
</dbReference>
<dbReference type="OrthoDB" id="9804774at2"/>
<dbReference type="InterPro" id="IPR036291">
    <property type="entry name" value="NAD(P)-bd_dom_sf"/>
</dbReference>
<dbReference type="NCBIfam" id="NF009466">
    <property type="entry name" value="PRK12826.1-2"/>
    <property type="match status" value="1"/>
</dbReference>
<dbReference type="GO" id="GO:0051287">
    <property type="term" value="F:NAD binding"/>
    <property type="evidence" value="ECO:0007669"/>
    <property type="project" value="UniProtKB-UniRule"/>
</dbReference>
<dbReference type="EC" id="1.1.1.100" evidence="8"/>
<dbReference type="FunFam" id="3.40.50.720:FF:000115">
    <property type="entry name" value="3-oxoacyl-[acyl-carrier-protein] reductase FabG"/>
    <property type="match status" value="1"/>
</dbReference>
<evidence type="ECO:0000313" key="11">
    <source>
        <dbReference type="EMBL" id="EAU64862.1"/>
    </source>
</evidence>
<dbReference type="Proteomes" id="UP000001351">
    <property type="component" value="Chromosome"/>
</dbReference>